<feature type="coiled-coil region" evidence="1">
    <location>
        <begin position="68"/>
        <end position="95"/>
    </location>
</feature>
<name>A0A822YA99_NELNU</name>
<dbReference type="GO" id="GO:0003700">
    <property type="term" value="F:DNA-binding transcription factor activity"/>
    <property type="evidence" value="ECO:0007669"/>
    <property type="project" value="InterPro"/>
</dbReference>
<dbReference type="AlphaFoldDB" id="A0A822YA99"/>
<dbReference type="PANTHER" id="PTHR46133:SF8">
    <property type="entry name" value="TRANSCRIPTION FACTOR ILR3-LIKE"/>
    <property type="match status" value="1"/>
</dbReference>
<comment type="caution">
    <text evidence="2">The sequence shown here is derived from an EMBL/GenBank/DDBJ whole genome shotgun (WGS) entry which is preliminary data.</text>
</comment>
<reference evidence="2 3" key="1">
    <citation type="journal article" date="2020" name="Mol. Biol. Evol.">
        <title>Distinct Expression and Methylation Patterns for Genes with Different Fates following a Single Whole-Genome Duplication in Flowering Plants.</title>
        <authorList>
            <person name="Shi T."/>
            <person name="Rahmani R.S."/>
            <person name="Gugger P.F."/>
            <person name="Wang M."/>
            <person name="Li H."/>
            <person name="Zhang Y."/>
            <person name="Li Z."/>
            <person name="Wang Q."/>
            <person name="Van de Peer Y."/>
            <person name="Marchal K."/>
            <person name="Chen J."/>
        </authorList>
    </citation>
    <scope>NUCLEOTIDE SEQUENCE [LARGE SCALE GENOMIC DNA]</scope>
    <source>
        <tissue evidence="2">Leaf</tissue>
    </source>
</reference>
<gene>
    <name evidence="2" type="ORF">HUJ06_029667</name>
</gene>
<dbReference type="GO" id="GO:0046983">
    <property type="term" value="F:protein dimerization activity"/>
    <property type="evidence" value="ECO:0007669"/>
    <property type="project" value="InterPro"/>
</dbReference>
<dbReference type="PANTHER" id="PTHR46133">
    <property type="entry name" value="BHLH TRANSCRIPTION FACTOR"/>
    <property type="match status" value="1"/>
</dbReference>
<evidence type="ECO:0000313" key="2">
    <source>
        <dbReference type="EMBL" id="DAD28199.1"/>
    </source>
</evidence>
<sequence>MLEEARSYRVFLWSKKMRWDRLNGRFLELCSNLEPGRLQPCQPIKADKVVILNNATHRLLNQLRLEAQNKLKAINDALKITIQNLKAEKQFKAEKERMEQMVVFHVCPIVPPHTSYAATTTLIFLCQWEEHSLSAKLPVANGHVAMDATCILGYHSRTCSQPFPPTVD</sequence>
<organism evidence="2 3">
    <name type="scientific">Nelumbo nucifera</name>
    <name type="common">Sacred lotus</name>
    <dbReference type="NCBI Taxonomy" id="4432"/>
    <lineage>
        <taxon>Eukaryota</taxon>
        <taxon>Viridiplantae</taxon>
        <taxon>Streptophyta</taxon>
        <taxon>Embryophyta</taxon>
        <taxon>Tracheophyta</taxon>
        <taxon>Spermatophyta</taxon>
        <taxon>Magnoliopsida</taxon>
        <taxon>Proteales</taxon>
        <taxon>Nelumbonaceae</taxon>
        <taxon>Nelumbo</taxon>
    </lineage>
</organism>
<protein>
    <submittedName>
        <fullName evidence="2">Uncharacterized protein</fullName>
    </submittedName>
</protein>
<evidence type="ECO:0000313" key="3">
    <source>
        <dbReference type="Proteomes" id="UP000607653"/>
    </source>
</evidence>
<dbReference type="Proteomes" id="UP000607653">
    <property type="component" value="Unassembled WGS sequence"/>
</dbReference>
<evidence type="ECO:0000256" key="1">
    <source>
        <dbReference type="SAM" id="Coils"/>
    </source>
</evidence>
<accession>A0A822YA99</accession>
<proteinExistence type="predicted"/>
<dbReference type="InterPro" id="IPR044818">
    <property type="entry name" value="ILR3-like"/>
</dbReference>
<keyword evidence="3" id="KW-1185">Reference proteome</keyword>
<dbReference type="GO" id="GO:0006879">
    <property type="term" value="P:intracellular iron ion homeostasis"/>
    <property type="evidence" value="ECO:0007669"/>
    <property type="project" value="InterPro"/>
</dbReference>
<keyword evidence="1" id="KW-0175">Coiled coil</keyword>
<dbReference type="EMBL" id="DUZY01000002">
    <property type="protein sequence ID" value="DAD28199.1"/>
    <property type="molecule type" value="Genomic_DNA"/>
</dbReference>